<dbReference type="EMBL" id="JANBUP010001238">
    <property type="protein sequence ID" value="KAJ2807195.1"/>
    <property type="molecule type" value="Genomic_DNA"/>
</dbReference>
<keyword evidence="2" id="KW-1185">Reference proteome</keyword>
<gene>
    <name evidence="1" type="ORF">H4S07_003639</name>
</gene>
<accession>A0ACC1LF32</accession>
<evidence type="ECO:0000313" key="1">
    <source>
        <dbReference type="EMBL" id="KAJ2807195.1"/>
    </source>
</evidence>
<sequence length="1206" mass="133401">PKSAPLSLRLALKALESEEGAGPANDDDVFPLPKEHMSTKDYGMFLRVGDVVSIRDRDKQWYACTIIDVKHGRIRICFNGHPEEYNQWVAVNSDRIHVLRSTVSSDGRLAQLAHDAQMAQRRKREKVRAQRRARHGGPSVASLVRVAESLEHISEACADDQPLMYRLATESDGLPLATRLLAEGAQDSATWFVYCNQCRVVIRTFRYYCVPCERPSAGFDYESFDLCLACFARRFPRDHPHPPACFARAAVGDAESIVAFTAGALAACRAQMGSDALAGLAAAYERDSFDAEYQPPLGLEPGAGGSSGWGRLAAGLHGTATATDANDRGAVIGQADSASQQQPRCAFCAAGEDGNAFAGGGRPFVSHEGRRFWAHDACARCAPEVLVTDSGVWYNVEAALRRARTIKCAGCRKRGAAIGCFHERCQRSYHVACTGMTAAELACGMIFWCPKHSSSTAAEEEEEEVGDSLCACCGRRLGQELMWMVCGECPLKDRQGFCVCLTCYEAPAALANHPHKKRCFRERLTSAPSAARPRHAAAAAAATPCCHYCRRRNARRWRRGYGGVVMCDACFGAAHSLRDGELFAEGEEGEGEDAVEVVALNPFGDAAAGALVEDYAHSAYFTRDACTTSSLAPLGRLASYAPTDSMLFTLIVDSTYFDIPGRAPRWASHSGSDYHGTWLPQTVRRALLRYTRRGERVLSNFLGRGTDAIECFLLSRKCVGVDINPSAVALAQRNCSFPTDASMAVEFRPAIMHGDARALCEAGWPGAGYFAEEGSFDHVLSHPPYKDCVLYSTNIDGDLSRFPGPEEFRREMEKVIATSWQLLRMGRYLTLGIGDNRAECFYIPVSFQLIRSYISYGFVLDELIVKRQRYCQAFGLGTYLCVQFDFLMFTHEFIATLRKIPRADVDSMVLPDECYAEHAITDATMVYERVLREVPPSPIERKSVVMGSVWTFDRHHRYTFPQLCMSRMVERFGRDAANWEHVDLALASNNAPTTAAPSSDSDSDSDNESSGSSVEFQDNGTRAGDYERQRQRQIQQNRAQLLHLGLVSELGEDSSDTAHYLKLLAMTPRPHALLALIVVPHIPNAQLLLPHHLAAYRRALVQITHDASRRLCPAGLLVLGTQDVRDANGKLWPLGMLVLEDVQRAVGAIRLRLKEFIVVVEHGHARKRDDVESRDKYVEEPCILDGDNPRHLPIVHAYYLVFMKLR</sequence>
<reference evidence="1" key="1">
    <citation type="submission" date="2022-07" db="EMBL/GenBank/DDBJ databases">
        <title>Phylogenomic reconstructions and comparative analyses of Kickxellomycotina fungi.</title>
        <authorList>
            <person name="Reynolds N.K."/>
            <person name="Stajich J.E."/>
            <person name="Barry K."/>
            <person name="Grigoriev I.V."/>
            <person name="Crous P."/>
            <person name="Smith M.E."/>
        </authorList>
    </citation>
    <scope>NUCLEOTIDE SEQUENCE</scope>
    <source>
        <strain evidence="1">CBS 102833</strain>
    </source>
</reference>
<protein>
    <submittedName>
        <fullName evidence="1">Uncharacterized protein</fullName>
    </submittedName>
</protein>
<evidence type="ECO:0000313" key="2">
    <source>
        <dbReference type="Proteomes" id="UP001140096"/>
    </source>
</evidence>
<proteinExistence type="predicted"/>
<dbReference type="Proteomes" id="UP001140096">
    <property type="component" value="Unassembled WGS sequence"/>
</dbReference>
<organism evidence="1 2">
    <name type="scientific">Coemansia furcata</name>
    <dbReference type="NCBI Taxonomy" id="417177"/>
    <lineage>
        <taxon>Eukaryota</taxon>
        <taxon>Fungi</taxon>
        <taxon>Fungi incertae sedis</taxon>
        <taxon>Zoopagomycota</taxon>
        <taxon>Kickxellomycotina</taxon>
        <taxon>Kickxellomycetes</taxon>
        <taxon>Kickxellales</taxon>
        <taxon>Kickxellaceae</taxon>
        <taxon>Coemansia</taxon>
    </lineage>
</organism>
<feature type="non-terminal residue" evidence="1">
    <location>
        <position position="1"/>
    </location>
</feature>
<comment type="caution">
    <text evidence="1">The sequence shown here is derived from an EMBL/GenBank/DDBJ whole genome shotgun (WGS) entry which is preliminary data.</text>
</comment>
<name>A0ACC1LF32_9FUNG</name>